<name>A0A0R2CF97_9LACO</name>
<dbReference type="GO" id="GO:0016987">
    <property type="term" value="F:sigma factor activity"/>
    <property type="evidence" value="ECO:0007669"/>
    <property type="project" value="UniProtKB-KW"/>
</dbReference>
<keyword evidence="3" id="KW-0808">Transferase</keyword>
<evidence type="ECO:0000256" key="4">
    <source>
        <dbReference type="ARBA" id="ARBA00022695"/>
    </source>
</evidence>
<evidence type="ECO:0000256" key="5">
    <source>
        <dbReference type="ARBA" id="ARBA00023015"/>
    </source>
</evidence>
<dbReference type="GO" id="GO:0006352">
    <property type="term" value="P:DNA-templated transcription initiation"/>
    <property type="evidence" value="ECO:0007669"/>
    <property type="project" value="InterPro"/>
</dbReference>
<evidence type="ECO:0000256" key="8">
    <source>
        <dbReference type="ARBA" id="ARBA00023163"/>
    </source>
</evidence>
<organism evidence="11 12">
    <name type="scientific">Liquorilactobacillus cacaonum DSM 21116</name>
    <dbReference type="NCBI Taxonomy" id="1423729"/>
    <lineage>
        <taxon>Bacteria</taxon>
        <taxon>Bacillati</taxon>
        <taxon>Bacillota</taxon>
        <taxon>Bacilli</taxon>
        <taxon>Lactobacillales</taxon>
        <taxon>Lactobacillaceae</taxon>
        <taxon>Liquorilactobacillus</taxon>
    </lineage>
</organism>
<dbReference type="NCBIfam" id="TIGR02395">
    <property type="entry name" value="rpoN_sigma"/>
    <property type="match status" value="1"/>
</dbReference>
<dbReference type="Gene3D" id="1.10.10.1330">
    <property type="entry name" value="RNA polymerase sigma-54 factor, core-binding domain"/>
    <property type="match status" value="1"/>
</dbReference>
<dbReference type="GO" id="GO:0003677">
    <property type="term" value="F:DNA binding"/>
    <property type="evidence" value="ECO:0007669"/>
    <property type="project" value="UniProtKB-KW"/>
</dbReference>
<evidence type="ECO:0000256" key="6">
    <source>
        <dbReference type="ARBA" id="ARBA00023082"/>
    </source>
</evidence>
<protein>
    <submittedName>
        <fullName evidence="11">RNA polymerase factor sigma-54</fullName>
    </submittedName>
</protein>
<keyword evidence="2" id="KW-0240">DNA-directed RNA polymerase</keyword>
<evidence type="ECO:0000313" key="12">
    <source>
        <dbReference type="Proteomes" id="UP000051131"/>
    </source>
</evidence>
<proteinExistence type="inferred from homology"/>
<sequence>MNGVQENQKLGYGQIQKQVQKLAMTQQMQQSIQLLRYSSEDLVSFLKQKELDNPFIFIKDSFTYTGEISGIKNSQSSIQQFEFNSDIKKQSLYNYLIAQIKLTMRKTDLRSWVIYLAGQVDQNGYLKIDFDELIKRTKVEKVVLLDALTLLQQLDPPGVGARSLQECLLLQIQDAKDVPQKTYEVVQKKFDYLIEHDWKKITEELNITLEETREIFEFIRKLSASPGGSFNQESTTYVYPDIIVTRHAENSEFSIKATKRSNPTVHFKKEYYDKLKNNDDQAVANFLKEKKKDFQELVRDIEQRNQTVVKVAQIIVEQQRTFFETGNGPLKPLLLRDVAQKLDMHESTVSRAVNGKYLRCDYGVFELKGFLRRPISSKNNNISVEIIKEYIRKFIADEDLKKPFSDVKLCEKLREVQITVSRRAINKYREEMGIGSSIERKKKYEMFNKKDEK</sequence>
<dbReference type="Pfam" id="PF04552">
    <property type="entry name" value="Sigma54_DBD"/>
    <property type="match status" value="1"/>
</dbReference>
<dbReference type="PROSITE" id="PS00717">
    <property type="entry name" value="SIGMA54_1"/>
    <property type="match status" value="1"/>
</dbReference>
<evidence type="ECO:0000256" key="1">
    <source>
        <dbReference type="ARBA" id="ARBA00008798"/>
    </source>
</evidence>
<keyword evidence="6" id="KW-0731">Sigma factor</keyword>
<keyword evidence="5" id="KW-0805">Transcription regulation</keyword>
<dbReference type="Proteomes" id="UP000051131">
    <property type="component" value="Unassembled WGS sequence"/>
</dbReference>
<keyword evidence="7" id="KW-0238">DNA-binding</keyword>
<feature type="domain" description="RNA polymerase sigma factor 54 DNA-binding" evidence="9">
    <location>
        <begin position="285"/>
        <end position="442"/>
    </location>
</feature>
<keyword evidence="8" id="KW-0804">Transcription</keyword>
<dbReference type="PIRSF" id="PIRSF000774">
    <property type="entry name" value="RpoN"/>
    <property type="match status" value="1"/>
</dbReference>
<dbReference type="InterPro" id="IPR007634">
    <property type="entry name" value="RNA_pol_sigma_54_DNA-bd"/>
</dbReference>
<dbReference type="PROSITE" id="PS50044">
    <property type="entry name" value="SIGMA54_3"/>
    <property type="match status" value="1"/>
</dbReference>
<evidence type="ECO:0000256" key="2">
    <source>
        <dbReference type="ARBA" id="ARBA00022478"/>
    </source>
</evidence>
<evidence type="ECO:0000256" key="3">
    <source>
        <dbReference type="ARBA" id="ARBA00022679"/>
    </source>
</evidence>
<dbReference type="InterPro" id="IPR000394">
    <property type="entry name" value="RNA_pol_sigma_54"/>
</dbReference>
<dbReference type="InterPro" id="IPR038709">
    <property type="entry name" value="RpoN_core-bd_sf"/>
</dbReference>
<evidence type="ECO:0000259" key="9">
    <source>
        <dbReference type="Pfam" id="PF04552"/>
    </source>
</evidence>
<evidence type="ECO:0000313" key="11">
    <source>
        <dbReference type="EMBL" id="KRM90397.1"/>
    </source>
</evidence>
<dbReference type="PANTHER" id="PTHR32248">
    <property type="entry name" value="RNA POLYMERASE SIGMA-54 FACTOR"/>
    <property type="match status" value="1"/>
</dbReference>
<dbReference type="GO" id="GO:0016779">
    <property type="term" value="F:nucleotidyltransferase activity"/>
    <property type="evidence" value="ECO:0007669"/>
    <property type="project" value="UniProtKB-KW"/>
</dbReference>
<dbReference type="InterPro" id="IPR007046">
    <property type="entry name" value="RNA_pol_sigma_54_core-bd"/>
</dbReference>
<dbReference type="STRING" id="1423729.FC80_GL001301"/>
<dbReference type="Pfam" id="PF00309">
    <property type="entry name" value="Sigma54_AID"/>
    <property type="match status" value="1"/>
</dbReference>
<evidence type="ECO:0000259" key="10">
    <source>
        <dbReference type="Pfam" id="PF04963"/>
    </source>
</evidence>
<dbReference type="PANTHER" id="PTHR32248:SF4">
    <property type="entry name" value="RNA POLYMERASE SIGMA-54 FACTOR"/>
    <property type="match status" value="1"/>
</dbReference>
<dbReference type="Pfam" id="PF04963">
    <property type="entry name" value="Sigma54_CBD"/>
    <property type="match status" value="1"/>
</dbReference>
<comment type="similarity">
    <text evidence="1">Belongs to the sigma-54 factor family.</text>
</comment>
<accession>A0A0R2CF97</accession>
<dbReference type="PRINTS" id="PR00045">
    <property type="entry name" value="SIGMA54FCT"/>
</dbReference>
<feature type="domain" description="RNA polymerase sigma factor 54 core-binding" evidence="10">
    <location>
        <begin position="88"/>
        <end position="271"/>
    </location>
</feature>
<evidence type="ECO:0000256" key="7">
    <source>
        <dbReference type="ARBA" id="ARBA00023125"/>
    </source>
</evidence>
<keyword evidence="4" id="KW-0548">Nucleotidyltransferase</keyword>
<dbReference type="GO" id="GO:0001216">
    <property type="term" value="F:DNA-binding transcription activator activity"/>
    <property type="evidence" value="ECO:0007669"/>
    <property type="project" value="InterPro"/>
</dbReference>
<reference evidence="11 12" key="1">
    <citation type="journal article" date="2015" name="Genome Announc.">
        <title>Expanding the biotechnology potential of lactobacilli through comparative genomics of 213 strains and associated genera.</title>
        <authorList>
            <person name="Sun Z."/>
            <person name="Harris H.M."/>
            <person name="McCann A."/>
            <person name="Guo C."/>
            <person name="Argimon S."/>
            <person name="Zhang W."/>
            <person name="Yang X."/>
            <person name="Jeffery I.B."/>
            <person name="Cooney J.C."/>
            <person name="Kagawa T.F."/>
            <person name="Liu W."/>
            <person name="Song Y."/>
            <person name="Salvetti E."/>
            <person name="Wrobel A."/>
            <person name="Rasinkangas P."/>
            <person name="Parkhill J."/>
            <person name="Rea M.C."/>
            <person name="O'Sullivan O."/>
            <person name="Ritari J."/>
            <person name="Douillard F.P."/>
            <person name="Paul Ross R."/>
            <person name="Yang R."/>
            <person name="Briner A.E."/>
            <person name="Felis G.E."/>
            <person name="de Vos W.M."/>
            <person name="Barrangou R."/>
            <person name="Klaenhammer T.R."/>
            <person name="Caufield P.W."/>
            <person name="Cui Y."/>
            <person name="Zhang H."/>
            <person name="O'Toole P.W."/>
        </authorList>
    </citation>
    <scope>NUCLEOTIDE SEQUENCE [LARGE SCALE GENOMIC DNA]</scope>
    <source>
        <strain evidence="11 12">DSM 21116</strain>
    </source>
</reference>
<dbReference type="GO" id="GO:0000428">
    <property type="term" value="C:DNA-directed RNA polymerase complex"/>
    <property type="evidence" value="ECO:0007669"/>
    <property type="project" value="UniProtKB-KW"/>
</dbReference>
<dbReference type="PATRIC" id="fig|1423729.3.peg.1322"/>
<dbReference type="AlphaFoldDB" id="A0A0R2CF97"/>
<comment type="caution">
    <text evidence="11">The sequence shown here is derived from an EMBL/GenBank/DDBJ whole genome shotgun (WGS) entry which is preliminary data.</text>
</comment>
<dbReference type="Gene3D" id="1.10.10.60">
    <property type="entry name" value="Homeodomain-like"/>
    <property type="match status" value="1"/>
</dbReference>
<dbReference type="EMBL" id="AYZE01000015">
    <property type="protein sequence ID" value="KRM90397.1"/>
    <property type="molecule type" value="Genomic_DNA"/>
</dbReference>
<gene>
    <name evidence="11" type="ORF">FC80_GL001301</name>
</gene>
<keyword evidence="12" id="KW-1185">Reference proteome</keyword>